<dbReference type="PANTHER" id="PTHR43434:SF1">
    <property type="entry name" value="PHOSPHOGLYCOLATE PHOSPHATASE"/>
    <property type="match status" value="1"/>
</dbReference>
<comment type="cofactor">
    <cofactor evidence="2 10">
        <name>Mg(2+)</name>
        <dbReference type="ChEBI" id="CHEBI:18420"/>
    </cofactor>
</comment>
<feature type="binding site" evidence="10">
    <location>
        <position position="171"/>
    </location>
    <ligand>
        <name>Mg(2+)</name>
        <dbReference type="ChEBI" id="CHEBI:18420"/>
    </ligand>
</feature>
<keyword evidence="7 10" id="KW-0378">Hydrolase</keyword>
<sequence length="224" mass="24411">MQLPTIVFDLDGTLVETAPDLVDTLNVVFEREGIPPVPFDEARTFVGHGARAMITRGLDAEGRTVTPQILDKLFNDFVDYYTAHVADRSYPFPGVIEALDALSERGYRLAVCTNKFEKQSLLLLDALKMTSRFAAIVGQDTFKIAKPDPEVLRRTILTAGGDPAHAVMIGDSETDILTARAAALPVVAVDFGYSERPVSEYSPDRLISHFAQLSEAIAGLSPSK</sequence>
<dbReference type="FunFam" id="3.40.50.1000:FF:000022">
    <property type="entry name" value="Phosphoglycolate phosphatase"/>
    <property type="match status" value="1"/>
</dbReference>
<dbReference type="OrthoDB" id="9793014at2"/>
<accession>A0A371B320</accession>
<dbReference type="AlphaFoldDB" id="A0A371B320"/>
<comment type="catalytic activity">
    <reaction evidence="1 10">
        <text>2-phosphoglycolate + H2O = glycolate + phosphate</text>
        <dbReference type="Rhea" id="RHEA:14369"/>
        <dbReference type="ChEBI" id="CHEBI:15377"/>
        <dbReference type="ChEBI" id="CHEBI:29805"/>
        <dbReference type="ChEBI" id="CHEBI:43474"/>
        <dbReference type="ChEBI" id="CHEBI:58033"/>
        <dbReference type="EC" id="3.1.3.18"/>
    </reaction>
</comment>
<dbReference type="GO" id="GO:0046872">
    <property type="term" value="F:metal ion binding"/>
    <property type="evidence" value="ECO:0007669"/>
    <property type="project" value="UniProtKB-KW"/>
</dbReference>
<comment type="function">
    <text evidence="10">Specifically catalyzes the dephosphorylation of 2-phosphoglycolate. Is involved in the dissimilation of the intracellular 2-phosphoglycolate formed during the DNA repair of 3'-phosphoglycolate ends, a major class of DNA lesions induced by oxidative stress.</text>
</comment>
<reference evidence="12" key="1">
    <citation type="submission" date="2018-08" db="EMBL/GenBank/DDBJ databases">
        <authorList>
            <person name="Kim S.-J."/>
            <person name="Jung G.-Y."/>
        </authorList>
    </citation>
    <scope>NUCLEOTIDE SEQUENCE [LARGE SCALE GENOMIC DNA]</scope>
    <source>
        <strain evidence="12">GY_H</strain>
    </source>
</reference>
<dbReference type="RefSeq" id="WP_115518091.1">
    <property type="nucleotide sequence ID" value="NZ_QRGO01000002.1"/>
</dbReference>
<dbReference type="EMBL" id="QRGO01000002">
    <property type="protein sequence ID" value="RDV01968.1"/>
    <property type="molecule type" value="Genomic_DNA"/>
</dbReference>
<evidence type="ECO:0000256" key="4">
    <source>
        <dbReference type="ARBA" id="ARBA00006171"/>
    </source>
</evidence>
<dbReference type="SUPFAM" id="SSF56784">
    <property type="entry name" value="HAD-like"/>
    <property type="match status" value="1"/>
</dbReference>
<comment type="similarity">
    <text evidence="4 10">Belongs to the HAD-like hydrolase superfamily. CbbY/CbbZ/Gph/YieH family.</text>
</comment>
<dbReference type="Gene3D" id="3.40.50.1000">
    <property type="entry name" value="HAD superfamily/HAD-like"/>
    <property type="match status" value="1"/>
</dbReference>
<name>A0A371B320_9BRAD</name>
<dbReference type="Proteomes" id="UP000263993">
    <property type="component" value="Unassembled WGS sequence"/>
</dbReference>
<dbReference type="InterPro" id="IPR023198">
    <property type="entry name" value="PGP-like_dom2"/>
</dbReference>
<dbReference type="GO" id="GO:0008967">
    <property type="term" value="F:phosphoglycolate phosphatase activity"/>
    <property type="evidence" value="ECO:0007669"/>
    <property type="project" value="UniProtKB-UniRule"/>
</dbReference>
<dbReference type="InterPro" id="IPR037512">
    <property type="entry name" value="PGPase_prok"/>
</dbReference>
<dbReference type="Pfam" id="PF13419">
    <property type="entry name" value="HAD_2"/>
    <property type="match status" value="1"/>
</dbReference>
<dbReference type="HAMAP" id="MF_00495">
    <property type="entry name" value="GPH_hydrolase_bact"/>
    <property type="match status" value="1"/>
</dbReference>
<evidence type="ECO:0000313" key="11">
    <source>
        <dbReference type="EMBL" id="RDV01968.1"/>
    </source>
</evidence>
<comment type="caution">
    <text evidence="11">The sequence shown here is derived from an EMBL/GenBank/DDBJ whole genome shotgun (WGS) entry which is preliminary data.</text>
</comment>
<evidence type="ECO:0000256" key="3">
    <source>
        <dbReference type="ARBA" id="ARBA00004818"/>
    </source>
</evidence>
<evidence type="ECO:0000256" key="10">
    <source>
        <dbReference type="HAMAP-Rule" id="MF_00495"/>
    </source>
</evidence>
<evidence type="ECO:0000256" key="2">
    <source>
        <dbReference type="ARBA" id="ARBA00001946"/>
    </source>
</evidence>
<dbReference type="GO" id="GO:0006281">
    <property type="term" value="P:DNA repair"/>
    <property type="evidence" value="ECO:0007669"/>
    <property type="project" value="TreeGrafter"/>
</dbReference>
<proteinExistence type="inferred from homology"/>
<dbReference type="GO" id="GO:0046295">
    <property type="term" value="P:glycolate biosynthetic process"/>
    <property type="evidence" value="ECO:0007669"/>
    <property type="project" value="UniProtKB-UniRule"/>
</dbReference>
<evidence type="ECO:0000256" key="7">
    <source>
        <dbReference type="ARBA" id="ARBA00022801"/>
    </source>
</evidence>
<keyword evidence="6 10" id="KW-0479">Metal-binding</keyword>
<dbReference type="InterPro" id="IPR006439">
    <property type="entry name" value="HAD-SF_hydro_IA"/>
</dbReference>
<evidence type="ECO:0000256" key="1">
    <source>
        <dbReference type="ARBA" id="ARBA00000830"/>
    </source>
</evidence>
<feature type="binding site" evidence="10">
    <location>
        <position position="11"/>
    </location>
    <ligand>
        <name>Mg(2+)</name>
        <dbReference type="ChEBI" id="CHEBI:18420"/>
    </ligand>
</feature>
<dbReference type="InterPro" id="IPR023214">
    <property type="entry name" value="HAD_sf"/>
</dbReference>
<evidence type="ECO:0000256" key="8">
    <source>
        <dbReference type="ARBA" id="ARBA00022842"/>
    </source>
</evidence>
<dbReference type="UniPathway" id="UPA00865">
    <property type="reaction ID" value="UER00834"/>
</dbReference>
<dbReference type="InterPro" id="IPR036412">
    <property type="entry name" value="HAD-like_sf"/>
</dbReference>
<organism evidence="11 12">
    <name type="scientific">Undibacter mobilis</name>
    <dbReference type="NCBI Taxonomy" id="2292256"/>
    <lineage>
        <taxon>Bacteria</taxon>
        <taxon>Pseudomonadati</taxon>
        <taxon>Pseudomonadota</taxon>
        <taxon>Alphaproteobacteria</taxon>
        <taxon>Hyphomicrobiales</taxon>
        <taxon>Nitrobacteraceae</taxon>
        <taxon>Undibacter</taxon>
    </lineage>
</organism>
<dbReference type="Gene3D" id="1.10.150.240">
    <property type="entry name" value="Putative phosphatase, domain 2"/>
    <property type="match status" value="1"/>
</dbReference>
<evidence type="ECO:0000256" key="5">
    <source>
        <dbReference type="ARBA" id="ARBA00013078"/>
    </source>
</evidence>
<evidence type="ECO:0000256" key="9">
    <source>
        <dbReference type="ARBA" id="ARBA00023277"/>
    </source>
</evidence>
<keyword evidence="8 10" id="KW-0460">Magnesium</keyword>
<dbReference type="PANTHER" id="PTHR43434">
    <property type="entry name" value="PHOSPHOGLYCOLATE PHOSPHATASE"/>
    <property type="match status" value="1"/>
</dbReference>
<keyword evidence="9 10" id="KW-0119">Carbohydrate metabolism</keyword>
<dbReference type="SFLD" id="SFLDS00003">
    <property type="entry name" value="Haloacid_Dehalogenase"/>
    <property type="match status" value="1"/>
</dbReference>
<dbReference type="GO" id="GO:0005975">
    <property type="term" value="P:carbohydrate metabolic process"/>
    <property type="evidence" value="ECO:0007669"/>
    <property type="project" value="InterPro"/>
</dbReference>
<dbReference type="InterPro" id="IPR041492">
    <property type="entry name" value="HAD_2"/>
</dbReference>
<dbReference type="PRINTS" id="PR00413">
    <property type="entry name" value="HADHALOGNASE"/>
</dbReference>
<dbReference type="InterPro" id="IPR050155">
    <property type="entry name" value="HAD-like_hydrolase_sf"/>
</dbReference>
<dbReference type="SFLD" id="SFLDG01129">
    <property type="entry name" value="C1.5:_HAD__Beta-PGM__Phosphata"/>
    <property type="match status" value="1"/>
</dbReference>
<dbReference type="EC" id="3.1.3.18" evidence="5 10"/>
<dbReference type="NCBIfam" id="TIGR01549">
    <property type="entry name" value="HAD-SF-IA-v1"/>
    <property type="match status" value="1"/>
</dbReference>
<evidence type="ECO:0000313" key="12">
    <source>
        <dbReference type="Proteomes" id="UP000263993"/>
    </source>
</evidence>
<dbReference type="GO" id="GO:0005829">
    <property type="term" value="C:cytosol"/>
    <property type="evidence" value="ECO:0007669"/>
    <property type="project" value="TreeGrafter"/>
</dbReference>
<feature type="active site" description="Nucleophile" evidence="10">
    <location>
        <position position="9"/>
    </location>
</feature>
<protein>
    <recommendedName>
        <fullName evidence="5 10">Phosphoglycolate phosphatase</fullName>
        <shortName evidence="10">PGP</shortName>
        <shortName evidence="10">PGPase</shortName>
        <ecNumber evidence="5 10">3.1.3.18</ecNumber>
    </recommendedName>
</protein>
<feature type="binding site" evidence="10">
    <location>
        <position position="9"/>
    </location>
    <ligand>
        <name>Mg(2+)</name>
        <dbReference type="ChEBI" id="CHEBI:18420"/>
    </ligand>
</feature>
<gene>
    <name evidence="11" type="ORF">DXH78_15275</name>
</gene>
<keyword evidence="12" id="KW-1185">Reference proteome</keyword>
<dbReference type="SFLD" id="SFLDG01135">
    <property type="entry name" value="C1.5.6:_HAD__Beta-PGM__Phospha"/>
    <property type="match status" value="1"/>
</dbReference>
<comment type="pathway">
    <text evidence="3 10">Organic acid metabolism; glycolate biosynthesis; glycolate from 2-phosphoglycolate: step 1/1.</text>
</comment>
<evidence type="ECO:0000256" key="6">
    <source>
        <dbReference type="ARBA" id="ARBA00022723"/>
    </source>
</evidence>